<dbReference type="Pfam" id="PF05743">
    <property type="entry name" value="UEV"/>
    <property type="match status" value="1"/>
</dbReference>
<keyword evidence="3 7" id="KW-0813">Transport</keyword>
<dbReference type="OrthoDB" id="306304at2759"/>
<dbReference type="InterPro" id="IPR052070">
    <property type="entry name" value="ESCRT-I_UEV_domain"/>
</dbReference>
<evidence type="ECO:0000256" key="4">
    <source>
        <dbReference type="ARBA" id="ARBA00022753"/>
    </source>
</evidence>
<dbReference type="Pfam" id="PF09454">
    <property type="entry name" value="Vps23_core"/>
    <property type="match status" value="1"/>
</dbReference>
<evidence type="ECO:0000256" key="3">
    <source>
        <dbReference type="ARBA" id="ARBA00022448"/>
    </source>
</evidence>
<comment type="similarity">
    <text evidence="2">Belongs to the ubiquitin-conjugating enzyme family. UEV subfamily.</text>
</comment>
<evidence type="ECO:0000256" key="7">
    <source>
        <dbReference type="PROSITE-ProRule" id="PRU00644"/>
    </source>
</evidence>
<evidence type="ECO:0000256" key="6">
    <source>
        <dbReference type="ARBA" id="ARBA00023054"/>
    </source>
</evidence>
<dbReference type="GO" id="GO:0008333">
    <property type="term" value="P:endosome to lysosome transport"/>
    <property type="evidence" value="ECO:0007669"/>
    <property type="project" value="TreeGrafter"/>
</dbReference>
<dbReference type="PROSITE" id="PS51312">
    <property type="entry name" value="SB"/>
    <property type="match status" value="1"/>
</dbReference>
<dbReference type="GO" id="GO:0043130">
    <property type="term" value="F:ubiquitin binding"/>
    <property type="evidence" value="ECO:0007669"/>
    <property type="project" value="TreeGrafter"/>
</dbReference>
<evidence type="ECO:0000259" key="8">
    <source>
        <dbReference type="PROSITE" id="PS51312"/>
    </source>
</evidence>
<reference evidence="10 11" key="1">
    <citation type="submission" date="2019-07" db="EMBL/GenBank/DDBJ databases">
        <title>De Novo Assembly of kiwifruit Actinidia rufa.</title>
        <authorList>
            <person name="Sugita-Konishi S."/>
            <person name="Sato K."/>
            <person name="Mori E."/>
            <person name="Abe Y."/>
            <person name="Kisaki G."/>
            <person name="Hamano K."/>
            <person name="Suezawa K."/>
            <person name="Otani M."/>
            <person name="Fukuda T."/>
            <person name="Manabe T."/>
            <person name="Gomi K."/>
            <person name="Tabuchi M."/>
            <person name="Akimitsu K."/>
            <person name="Kataoka I."/>
        </authorList>
    </citation>
    <scope>NUCLEOTIDE SEQUENCE [LARGE SCALE GENOMIC DNA]</scope>
    <source>
        <strain evidence="11">cv. Fuchu</strain>
    </source>
</reference>
<comment type="subcellular location">
    <subcellularLocation>
        <location evidence="1">Endosome</location>
    </subcellularLocation>
</comment>
<protein>
    <submittedName>
        <fullName evidence="10">Uncharacterized protein</fullName>
    </submittedName>
</protein>
<comment type="caution">
    <text evidence="10">The sequence shown here is derived from an EMBL/GenBank/DDBJ whole genome shotgun (WGS) entry which is preliminary data.</text>
</comment>
<feature type="domain" description="SB" evidence="8">
    <location>
        <begin position="245"/>
        <end position="313"/>
    </location>
</feature>
<dbReference type="InterPro" id="IPR037202">
    <property type="entry name" value="ESCRT_assembly_dom"/>
</dbReference>
<name>A0A7J0G1Y6_9ERIC</name>
<dbReference type="Proteomes" id="UP000585474">
    <property type="component" value="Unassembled WGS sequence"/>
</dbReference>
<dbReference type="InterPro" id="IPR017916">
    <property type="entry name" value="SB_dom"/>
</dbReference>
<feature type="domain" description="UEV" evidence="9">
    <location>
        <begin position="14"/>
        <end position="178"/>
    </location>
</feature>
<dbReference type="GO" id="GO:0000813">
    <property type="term" value="C:ESCRT I complex"/>
    <property type="evidence" value="ECO:0007669"/>
    <property type="project" value="TreeGrafter"/>
</dbReference>
<dbReference type="Gene3D" id="3.10.110.10">
    <property type="entry name" value="Ubiquitin Conjugating Enzyme"/>
    <property type="match status" value="1"/>
</dbReference>
<evidence type="ECO:0000313" key="11">
    <source>
        <dbReference type="Proteomes" id="UP000585474"/>
    </source>
</evidence>
<dbReference type="InterPro" id="IPR008883">
    <property type="entry name" value="UEV_N"/>
</dbReference>
<organism evidence="10 11">
    <name type="scientific">Actinidia rufa</name>
    <dbReference type="NCBI Taxonomy" id="165716"/>
    <lineage>
        <taxon>Eukaryota</taxon>
        <taxon>Viridiplantae</taxon>
        <taxon>Streptophyta</taxon>
        <taxon>Embryophyta</taxon>
        <taxon>Tracheophyta</taxon>
        <taxon>Spermatophyta</taxon>
        <taxon>Magnoliopsida</taxon>
        <taxon>eudicotyledons</taxon>
        <taxon>Gunneridae</taxon>
        <taxon>Pentapetalae</taxon>
        <taxon>asterids</taxon>
        <taxon>Ericales</taxon>
        <taxon>Actinidiaceae</taxon>
        <taxon>Actinidia</taxon>
    </lineage>
</organism>
<sequence>MASQPSVQFIDAALFCTSPFALSYTDPYQKWLIREHLLSLLQYFSSLNPSMDTFFHNDGTTVNILKATGDLQVSRSTPKVHLTIWLHQNYPHIAQLCHHIPLPPKLALSAIQPFRPRPKPSQSLLSHNHPFAYNSAFSSLSHPSKREALDRLSCMLHYDVAAIRAETEEEIEGLFALQFEMVKRVDIATIATSMMIGLEHEEKTLKRRAMDLTDEADVLMNWLGVHNTKSRGEEMEDDDAFEVVDKESSVMLDSLAADMSLEDLIYALDKAVERGVVDFDVYISQVRKLAREQFVHRALVVKLEGSEMLAWPALSQRL</sequence>
<dbReference type="PROSITE" id="PS51322">
    <property type="entry name" value="UEV"/>
    <property type="match status" value="1"/>
</dbReference>
<evidence type="ECO:0000259" key="9">
    <source>
        <dbReference type="PROSITE" id="PS51322"/>
    </source>
</evidence>
<gene>
    <name evidence="10" type="ORF">Acr_17g0003540</name>
</gene>
<evidence type="ECO:0000256" key="5">
    <source>
        <dbReference type="ARBA" id="ARBA00022927"/>
    </source>
</evidence>
<evidence type="ECO:0000256" key="1">
    <source>
        <dbReference type="ARBA" id="ARBA00004177"/>
    </source>
</evidence>
<keyword evidence="4" id="KW-0967">Endosome</keyword>
<dbReference type="InterPro" id="IPR016135">
    <property type="entry name" value="UBQ-conjugating_enzyme/RWD"/>
</dbReference>
<dbReference type="EMBL" id="BJWL01000017">
    <property type="protein sequence ID" value="GFZ04782.1"/>
    <property type="molecule type" value="Genomic_DNA"/>
</dbReference>
<dbReference type="SUPFAM" id="SSF54495">
    <property type="entry name" value="UBC-like"/>
    <property type="match status" value="1"/>
</dbReference>
<evidence type="ECO:0000256" key="2">
    <source>
        <dbReference type="ARBA" id="ARBA00009594"/>
    </source>
</evidence>
<dbReference type="AlphaFoldDB" id="A0A7J0G1Y6"/>
<dbReference type="Gene3D" id="6.10.140.820">
    <property type="match status" value="1"/>
</dbReference>
<dbReference type="SUPFAM" id="SSF140111">
    <property type="entry name" value="Endosomal sorting complex assembly domain"/>
    <property type="match status" value="1"/>
</dbReference>
<keyword evidence="6" id="KW-0175">Coiled coil</keyword>
<dbReference type="PANTHER" id="PTHR23306:SF21">
    <property type="entry name" value="UBIQUITIN-CONJUGATING ENZYME_RWD-LIKE PROTEIN"/>
    <property type="match status" value="1"/>
</dbReference>
<dbReference type="PANTHER" id="PTHR23306">
    <property type="entry name" value="TUMOR SUSCEPTIBILITY GENE 101 PROTEIN-RELATED"/>
    <property type="match status" value="1"/>
</dbReference>
<accession>A0A7J0G1Y6</accession>
<keyword evidence="11" id="KW-1185">Reference proteome</keyword>
<dbReference type="CDD" id="cd11685">
    <property type="entry name" value="UEV_TSG101-like"/>
    <property type="match status" value="1"/>
</dbReference>
<dbReference type="GO" id="GO:0015031">
    <property type="term" value="P:protein transport"/>
    <property type="evidence" value="ECO:0007669"/>
    <property type="project" value="UniProtKB-UniRule"/>
</dbReference>
<evidence type="ECO:0000313" key="10">
    <source>
        <dbReference type="EMBL" id="GFZ04782.1"/>
    </source>
</evidence>
<proteinExistence type="inferred from homology"/>
<keyword evidence="5 7" id="KW-0653">Protein transport</keyword>